<dbReference type="Pfam" id="PF07681">
    <property type="entry name" value="DoxX"/>
    <property type="match status" value="1"/>
</dbReference>
<name>A0ABU0YPS0_9PROT</name>
<comment type="subcellular location">
    <subcellularLocation>
        <location evidence="1">Cell membrane</location>
        <topology evidence="1">Multi-pass membrane protein</topology>
    </subcellularLocation>
</comment>
<keyword evidence="5 7" id="KW-1133">Transmembrane helix</keyword>
<feature type="transmembrane region" description="Helical" evidence="7">
    <location>
        <begin position="45"/>
        <end position="65"/>
    </location>
</feature>
<evidence type="ECO:0000256" key="2">
    <source>
        <dbReference type="ARBA" id="ARBA00006679"/>
    </source>
</evidence>
<evidence type="ECO:0000313" key="9">
    <source>
        <dbReference type="Proteomes" id="UP001230156"/>
    </source>
</evidence>
<keyword evidence="4 7" id="KW-0812">Transmembrane</keyword>
<protein>
    <submittedName>
        <fullName evidence="8">DoxX family protein</fullName>
    </submittedName>
</protein>
<accession>A0ABU0YPS0</accession>
<dbReference type="InterPro" id="IPR032808">
    <property type="entry name" value="DoxX"/>
</dbReference>
<dbReference type="EMBL" id="JAUYVI010000005">
    <property type="protein sequence ID" value="MDQ7249177.1"/>
    <property type="molecule type" value="Genomic_DNA"/>
</dbReference>
<keyword evidence="6 7" id="KW-0472">Membrane</keyword>
<feature type="transmembrane region" description="Helical" evidence="7">
    <location>
        <begin position="7"/>
        <end position="25"/>
    </location>
</feature>
<feature type="transmembrane region" description="Helical" evidence="7">
    <location>
        <begin position="72"/>
        <end position="89"/>
    </location>
</feature>
<keyword evidence="3" id="KW-1003">Cell membrane</keyword>
<comment type="caution">
    <text evidence="8">The sequence shown here is derived from an EMBL/GenBank/DDBJ whole genome shotgun (WGS) entry which is preliminary data.</text>
</comment>
<evidence type="ECO:0000256" key="3">
    <source>
        <dbReference type="ARBA" id="ARBA00022475"/>
    </source>
</evidence>
<evidence type="ECO:0000313" key="8">
    <source>
        <dbReference type="EMBL" id="MDQ7249177.1"/>
    </source>
</evidence>
<dbReference type="InterPro" id="IPR051907">
    <property type="entry name" value="DoxX-like_oxidoreductase"/>
</dbReference>
<reference evidence="9" key="1">
    <citation type="submission" date="2023-08" db="EMBL/GenBank/DDBJ databases">
        <title>Rhodospirillaceae gen. nov., a novel taxon isolated from the Yangtze River Yuezi River estuary sludge.</title>
        <authorList>
            <person name="Ruan L."/>
        </authorList>
    </citation>
    <scope>NUCLEOTIDE SEQUENCE [LARGE SCALE GENOMIC DNA]</scope>
    <source>
        <strain evidence="9">R-7</strain>
    </source>
</reference>
<dbReference type="RefSeq" id="WP_379956881.1">
    <property type="nucleotide sequence ID" value="NZ_JAUYVI010000005.1"/>
</dbReference>
<sequence>MSESLRFLPLIGRILIALIFVMSGFGKIQGFQESVAYAASKSLPLPAIGVAIAIAIEFVGGLLLIAGYKTRWVAAAIALFCVVAAVFFHNDFKDTNEWINFMKNLAIAGGLLQIVYFGAGPMSVDNRK</sequence>
<comment type="similarity">
    <text evidence="2">Belongs to the DoxX family.</text>
</comment>
<feature type="transmembrane region" description="Helical" evidence="7">
    <location>
        <begin position="101"/>
        <end position="119"/>
    </location>
</feature>
<dbReference type="PANTHER" id="PTHR33452">
    <property type="entry name" value="OXIDOREDUCTASE CATD-RELATED"/>
    <property type="match status" value="1"/>
</dbReference>
<dbReference type="PANTHER" id="PTHR33452:SF1">
    <property type="entry name" value="INNER MEMBRANE PROTEIN YPHA-RELATED"/>
    <property type="match status" value="1"/>
</dbReference>
<evidence type="ECO:0000256" key="7">
    <source>
        <dbReference type="SAM" id="Phobius"/>
    </source>
</evidence>
<proteinExistence type="inferred from homology"/>
<organism evidence="8 9">
    <name type="scientific">Dongia sedimenti</name>
    <dbReference type="NCBI Taxonomy" id="3064282"/>
    <lineage>
        <taxon>Bacteria</taxon>
        <taxon>Pseudomonadati</taxon>
        <taxon>Pseudomonadota</taxon>
        <taxon>Alphaproteobacteria</taxon>
        <taxon>Rhodospirillales</taxon>
        <taxon>Dongiaceae</taxon>
        <taxon>Dongia</taxon>
    </lineage>
</organism>
<gene>
    <name evidence="8" type="ORF">Q8A70_15930</name>
</gene>
<evidence type="ECO:0000256" key="6">
    <source>
        <dbReference type="ARBA" id="ARBA00023136"/>
    </source>
</evidence>
<keyword evidence="9" id="KW-1185">Reference proteome</keyword>
<dbReference type="Proteomes" id="UP001230156">
    <property type="component" value="Unassembled WGS sequence"/>
</dbReference>
<evidence type="ECO:0000256" key="5">
    <source>
        <dbReference type="ARBA" id="ARBA00022989"/>
    </source>
</evidence>
<evidence type="ECO:0000256" key="4">
    <source>
        <dbReference type="ARBA" id="ARBA00022692"/>
    </source>
</evidence>
<evidence type="ECO:0000256" key="1">
    <source>
        <dbReference type="ARBA" id="ARBA00004651"/>
    </source>
</evidence>